<sequence length="497" mass="55092">MTTEKFNLFTFRDKMKILHLSWMAFFITFFVWFNFAPMLIAVKESLGLTTDQIKTLLILNVALTIPARVIIGMLTDKYGPRIVYSALLIGCSIPCFMFALANNFIQAAIARFLLGFIGAGFVIGIRMVSEWFPHHELGTAEGIYGGWGNFGSAAAAFTLPSIALLFGGDEGWRYAIGITGIMSLFFGFIYYFNVTNTPKGSTYFRPKNSAAMEVTSVGDFYLLLIMKIPMYAALSLLTWKLSPYGVNMLSDLATYFIYAGLILLYIFETYKVWSVNKHVFSEDIPEIHRYSFKQVAVLDILYFTNFGSELAVVSMLPLFFLDTFSLDPVIAGMVAGAYAFMNLMSRPAGGWISDRFGRKSTLLILTAGLAVGYFLMGQVNSEWPLWLAVVTAMGCSFFVQSGEGAVFAVVPLIKRRLTGQIAGMTGAYGNVGAVTFLTILSFVDYKTFFLVISATAMVGFITLFFMQEPRGQIAEIKEDGTVELIDVSNKKLAHKLG</sequence>
<feature type="transmembrane region" description="Helical" evidence="8">
    <location>
        <begin position="147"/>
        <end position="167"/>
    </location>
</feature>
<feature type="transmembrane region" description="Helical" evidence="8">
    <location>
        <begin position="385"/>
        <end position="409"/>
    </location>
</feature>
<keyword evidence="3 8" id="KW-0813">Transport</keyword>
<comment type="subcellular location">
    <subcellularLocation>
        <location evidence="8">Cell membrane</location>
        <topology evidence="8">Multi-pass membrane protein</topology>
    </subcellularLocation>
    <subcellularLocation>
        <location evidence="1">Membrane</location>
        <topology evidence="1">Multi-pass membrane protein</topology>
    </subcellularLocation>
</comment>
<keyword evidence="5 8" id="KW-1133">Transmembrane helix</keyword>
<dbReference type="EMBL" id="LRDC01000001">
    <property type="protein sequence ID" value="KVX03553.1"/>
    <property type="molecule type" value="Genomic_DNA"/>
</dbReference>
<keyword evidence="8" id="KW-1003">Cell membrane</keyword>
<comment type="caution">
    <text evidence="10">The sequence shown here is derived from an EMBL/GenBank/DDBJ whole genome shotgun (WGS) entry which is preliminary data.</text>
</comment>
<evidence type="ECO:0000256" key="6">
    <source>
        <dbReference type="ARBA" id="ARBA00023063"/>
    </source>
</evidence>
<dbReference type="InterPro" id="IPR011701">
    <property type="entry name" value="MFS"/>
</dbReference>
<dbReference type="Proteomes" id="UP000055702">
    <property type="component" value="Unassembled WGS sequence"/>
</dbReference>
<evidence type="ECO:0000313" key="10">
    <source>
        <dbReference type="EMBL" id="KVX03553.1"/>
    </source>
</evidence>
<dbReference type="SUPFAM" id="SSF103473">
    <property type="entry name" value="MFS general substrate transporter"/>
    <property type="match status" value="1"/>
</dbReference>
<feature type="transmembrane region" description="Helical" evidence="8">
    <location>
        <begin position="81"/>
        <end position="101"/>
    </location>
</feature>
<feature type="transmembrane region" description="Helical" evidence="8">
    <location>
        <begin position="174"/>
        <end position="192"/>
    </location>
</feature>
<dbReference type="PANTHER" id="PTHR23515">
    <property type="entry name" value="HIGH-AFFINITY NITRATE TRANSPORTER 2.3"/>
    <property type="match status" value="1"/>
</dbReference>
<accession>A0A106C3G3</accession>
<evidence type="ECO:0000256" key="2">
    <source>
        <dbReference type="ARBA" id="ARBA00008432"/>
    </source>
</evidence>
<gene>
    <name evidence="10" type="ORF">AWJ07_03075</name>
</gene>
<comment type="caution">
    <text evidence="8">Lacks conserved residue(s) required for the propagation of feature annotation.</text>
</comment>
<organism evidence="10">
    <name type="scientific">Shewanella frigidimarina</name>
    <dbReference type="NCBI Taxonomy" id="56812"/>
    <lineage>
        <taxon>Bacteria</taxon>
        <taxon>Pseudomonadati</taxon>
        <taxon>Pseudomonadota</taxon>
        <taxon>Gammaproteobacteria</taxon>
        <taxon>Alteromonadales</taxon>
        <taxon>Shewanellaceae</taxon>
        <taxon>Shewanella</taxon>
    </lineage>
</organism>
<reference evidence="10 11" key="1">
    <citation type="submission" date="2016-01" db="EMBL/GenBank/DDBJ databases">
        <title>Draft genome of the antarctic isolate Shewanella frigidimarina Ag06-30.</title>
        <authorList>
            <person name="Parmeciano Di Noto G."/>
            <person name="Vazquez S."/>
            <person name="Mac Cormack W."/>
            <person name="Iriarte A."/>
            <person name="Quiroga C."/>
        </authorList>
    </citation>
    <scope>NUCLEOTIDE SEQUENCE [LARGE SCALE GENOMIC DNA]</scope>
    <source>
        <strain evidence="10 11">Ag06-30</strain>
    </source>
</reference>
<feature type="transmembrane region" description="Helical" evidence="8">
    <location>
        <begin position="246"/>
        <end position="267"/>
    </location>
</feature>
<dbReference type="GO" id="GO:0015112">
    <property type="term" value="F:nitrate transmembrane transporter activity"/>
    <property type="evidence" value="ECO:0007669"/>
    <property type="project" value="UniProtKB-UniRule"/>
</dbReference>
<evidence type="ECO:0000256" key="8">
    <source>
        <dbReference type="RuleBase" id="RU366033"/>
    </source>
</evidence>
<keyword evidence="4 8" id="KW-0812">Transmembrane</keyword>
<evidence type="ECO:0000256" key="1">
    <source>
        <dbReference type="ARBA" id="ARBA00004141"/>
    </source>
</evidence>
<evidence type="ECO:0000256" key="3">
    <source>
        <dbReference type="ARBA" id="ARBA00022448"/>
    </source>
</evidence>
<evidence type="ECO:0000259" key="9">
    <source>
        <dbReference type="PROSITE" id="PS50850"/>
    </source>
</evidence>
<keyword evidence="7 8" id="KW-0472">Membrane</keyword>
<feature type="transmembrane region" description="Helical" evidence="8">
    <location>
        <begin position="448"/>
        <end position="466"/>
    </location>
</feature>
<evidence type="ECO:0000256" key="7">
    <source>
        <dbReference type="ARBA" id="ARBA00023136"/>
    </source>
</evidence>
<dbReference type="PROSITE" id="PS00216">
    <property type="entry name" value="SUGAR_TRANSPORT_1"/>
    <property type="match status" value="1"/>
</dbReference>
<dbReference type="Gene3D" id="1.20.1250.20">
    <property type="entry name" value="MFS general substrate transporter like domains"/>
    <property type="match status" value="2"/>
</dbReference>
<dbReference type="InterPro" id="IPR044772">
    <property type="entry name" value="NO3_transporter"/>
</dbReference>
<name>A0A106C3G3_SHEFR</name>
<feature type="transmembrane region" description="Helical" evidence="8">
    <location>
        <begin position="318"/>
        <end position="341"/>
    </location>
</feature>
<dbReference type="Pfam" id="PF07690">
    <property type="entry name" value="MFS_1"/>
    <property type="match status" value="2"/>
</dbReference>
<dbReference type="AlphaFoldDB" id="A0A106C3G3"/>
<dbReference type="NCBIfam" id="TIGR00886">
    <property type="entry name" value="2A0108"/>
    <property type="match status" value="1"/>
</dbReference>
<protein>
    <recommendedName>
        <fullName evidence="8">Nitrate/nitrite transporter</fullName>
    </recommendedName>
</protein>
<feature type="transmembrane region" description="Helical" evidence="8">
    <location>
        <begin position="421"/>
        <end position="442"/>
    </location>
</feature>
<evidence type="ECO:0000313" key="11">
    <source>
        <dbReference type="Proteomes" id="UP000055702"/>
    </source>
</evidence>
<feature type="transmembrane region" description="Helical" evidence="8">
    <location>
        <begin position="20"/>
        <end position="42"/>
    </location>
</feature>
<feature type="domain" description="Major facilitator superfamily (MFS) profile" evidence="9">
    <location>
        <begin position="17"/>
        <end position="471"/>
    </location>
</feature>
<dbReference type="InterPro" id="IPR036259">
    <property type="entry name" value="MFS_trans_sf"/>
</dbReference>
<feature type="transmembrane region" description="Helical" evidence="8">
    <location>
        <begin position="362"/>
        <end position="379"/>
    </location>
</feature>
<dbReference type="InterPro" id="IPR004737">
    <property type="entry name" value="NO3_transporter_NarK/NarU-like"/>
</dbReference>
<dbReference type="PROSITE" id="PS50850">
    <property type="entry name" value="MFS"/>
    <property type="match status" value="1"/>
</dbReference>
<dbReference type="RefSeq" id="WP_059744236.1">
    <property type="nucleotide sequence ID" value="NZ_LRDC01000001.1"/>
</dbReference>
<proteinExistence type="inferred from homology"/>
<keyword evidence="6 8" id="KW-0534">Nitrate assimilation</keyword>
<feature type="transmembrane region" description="Helical" evidence="8">
    <location>
        <begin position="220"/>
        <end position="239"/>
    </location>
</feature>
<dbReference type="GO" id="GO:0015113">
    <property type="term" value="F:nitrite transmembrane transporter activity"/>
    <property type="evidence" value="ECO:0007669"/>
    <property type="project" value="InterPro"/>
</dbReference>
<feature type="transmembrane region" description="Helical" evidence="8">
    <location>
        <begin position="54"/>
        <end position="75"/>
    </location>
</feature>
<comment type="similarity">
    <text evidence="2 8">Belongs to the major facilitator superfamily. Nitrate/nitrite porter (TC 2.A.1.8) family.</text>
</comment>
<feature type="transmembrane region" description="Helical" evidence="8">
    <location>
        <begin position="108"/>
        <end position="127"/>
    </location>
</feature>
<dbReference type="GO" id="GO:0005886">
    <property type="term" value="C:plasma membrane"/>
    <property type="evidence" value="ECO:0007669"/>
    <property type="project" value="UniProtKB-SubCell"/>
</dbReference>
<evidence type="ECO:0000256" key="4">
    <source>
        <dbReference type="ARBA" id="ARBA00022692"/>
    </source>
</evidence>
<dbReference type="InterPro" id="IPR005829">
    <property type="entry name" value="Sugar_transporter_CS"/>
</dbReference>
<evidence type="ECO:0000256" key="5">
    <source>
        <dbReference type="ARBA" id="ARBA00022989"/>
    </source>
</evidence>
<dbReference type="InterPro" id="IPR020846">
    <property type="entry name" value="MFS_dom"/>
</dbReference>
<dbReference type="GO" id="GO:0042128">
    <property type="term" value="P:nitrate assimilation"/>
    <property type="evidence" value="ECO:0007669"/>
    <property type="project" value="UniProtKB-UniRule"/>
</dbReference>
<dbReference type="CDD" id="cd17341">
    <property type="entry name" value="MFS_NRT2_like"/>
    <property type="match status" value="1"/>
</dbReference>